<proteinExistence type="predicted"/>
<dbReference type="AlphaFoldDB" id="A0A382ZMD6"/>
<feature type="non-terminal residue" evidence="1">
    <location>
        <position position="1"/>
    </location>
</feature>
<name>A0A382ZMD6_9ZZZZ</name>
<organism evidence="1">
    <name type="scientific">marine metagenome</name>
    <dbReference type="NCBI Taxonomy" id="408172"/>
    <lineage>
        <taxon>unclassified sequences</taxon>
        <taxon>metagenomes</taxon>
        <taxon>ecological metagenomes</taxon>
    </lineage>
</organism>
<feature type="non-terminal residue" evidence="1">
    <location>
        <position position="60"/>
    </location>
</feature>
<protein>
    <submittedName>
        <fullName evidence="1">Uncharacterized protein</fullName>
    </submittedName>
</protein>
<gene>
    <name evidence="1" type="ORF">METZ01_LOCUS449304</name>
</gene>
<reference evidence="1" key="1">
    <citation type="submission" date="2018-05" db="EMBL/GenBank/DDBJ databases">
        <authorList>
            <person name="Lanie J.A."/>
            <person name="Ng W.-L."/>
            <person name="Kazmierczak K.M."/>
            <person name="Andrzejewski T.M."/>
            <person name="Davidsen T.M."/>
            <person name="Wayne K.J."/>
            <person name="Tettelin H."/>
            <person name="Glass J.I."/>
            <person name="Rusch D."/>
            <person name="Podicherti R."/>
            <person name="Tsui H.-C.T."/>
            <person name="Winkler M.E."/>
        </authorList>
    </citation>
    <scope>NUCLEOTIDE SEQUENCE</scope>
</reference>
<accession>A0A382ZMD6</accession>
<dbReference type="EMBL" id="UINC01184970">
    <property type="protein sequence ID" value="SVD96450.1"/>
    <property type="molecule type" value="Genomic_DNA"/>
</dbReference>
<sequence length="60" mass="6775">PRYWSGLARLHNRCGMVHMEQGTVERICCSRNLPAAGSRRTLLPQAQSKARSNRLKIGKL</sequence>
<evidence type="ECO:0000313" key="1">
    <source>
        <dbReference type="EMBL" id="SVD96450.1"/>
    </source>
</evidence>